<feature type="chain" id="PRO_5012096833" description="Lipoprotein" evidence="1">
    <location>
        <begin position="22"/>
        <end position="178"/>
    </location>
</feature>
<evidence type="ECO:0000313" key="3">
    <source>
        <dbReference type="Proteomes" id="UP000196320"/>
    </source>
</evidence>
<evidence type="ECO:0000313" key="2">
    <source>
        <dbReference type="EMBL" id="SJN29360.1"/>
    </source>
</evidence>
<organism evidence="2 3">
    <name type="scientific">Microbacterium esteraromaticum</name>
    <dbReference type="NCBI Taxonomy" id="57043"/>
    <lineage>
        <taxon>Bacteria</taxon>
        <taxon>Bacillati</taxon>
        <taxon>Actinomycetota</taxon>
        <taxon>Actinomycetes</taxon>
        <taxon>Micrococcales</taxon>
        <taxon>Microbacteriaceae</taxon>
        <taxon>Microbacterium</taxon>
    </lineage>
</organism>
<reference evidence="2 3" key="1">
    <citation type="submission" date="2017-02" db="EMBL/GenBank/DDBJ databases">
        <authorList>
            <person name="Peterson S.W."/>
        </authorList>
    </citation>
    <scope>NUCLEOTIDE SEQUENCE [LARGE SCALE GENOMIC DNA]</scope>
    <source>
        <strain evidence="2 3">B Mb 05.01</strain>
    </source>
</reference>
<gene>
    <name evidence="2" type="ORF">FM104_06470</name>
</gene>
<dbReference type="Proteomes" id="UP000196320">
    <property type="component" value="Unassembled WGS sequence"/>
</dbReference>
<dbReference type="EMBL" id="FUKO01000019">
    <property type="protein sequence ID" value="SJN29360.1"/>
    <property type="molecule type" value="Genomic_DNA"/>
</dbReference>
<protein>
    <recommendedName>
        <fullName evidence="4">Lipoprotein</fullName>
    </recommendedName>
</protein>
<evidence type="ECO:0000256" key="1">
    <source>
        <dbReference type="SAM" id="SignalP"/>
    </source>
</evidence>
<dbReference type="AlphaFoldDB" id="A0A1R4JB61"/>
<proteinExistence type="predicted"/>
<accession>A0A1R4JB61</accession>
<name>A0A1R4JB61_9MICO</name>
<keyword evidence="3" id="KW-1185">Reference proteome</keyword>
<evidence type="ECO:0008006" key="4">
    <source>
        <dbReference type="Google" id="ProtNLM"/>
    </source>
</evidence>
<sequence length="178" mass="18724">MMGIVGLLALLLAACSPTASPSNPRAVLEKKVETIDSTVQDLFEALDDAGLSGATAMGVVDGCQGAPLPGVSYQAGMGVTVGEQQAESFAAVAKQLEATGWTQTPDVLDGDEKAPMGRFTRGDITVDVKTGGFTYAGELQDEDRMTFEITAKDACVKIPDDMSFVDFQDLSKEIRPRG</sequence>
<feature type="signal peptide" evidence="1">
    <location>
        <begin position="1"/>
        <end position="21"/>
    </location>
</feature>
<keyword evidence="1" id="KW-0732">Signal</keyword>